<dbReference type="Pfam" id="PF02142">
    <property type="entry name" value="MGS"/>
    <property type="match status" value="1"/>
</dbReference>
<reference evidence="5 6" key="1">
    <citation type="journal article" date="2011" name="J. Bacteriol.">
        <title>Genome sequence of the mercury-methylating and pleomorphic Desulfovibrio africanus Strain Walvis Bay.</title>
        <authorList>
            <person name="Brown S.D."/>
            <person name="Wall J.D."/>
            <person name="Kucken A.M."/>
            <person name="Gilmour C.C."/>
            <person name="Podar M."/>
            <person name="Brandt C.C."/>
            <person name="Teshima H."/>
            <person name="Detter J.C."/>
            <person name="Han C.S."/>
            <person name="Land M.L."/>
            <person name="Lucas S."/>
            <person name="Han J."/>
            <person name="Pennacchio L."/>
            <person name="Nolan M."/>
            <person name="Pitluck S."/>
            <person name="Woyke T."/>
            <person name="Goodwin L."/>
            <person name="Palumbo A.V."/>
            <person name="Elias D.A."/>
        </authorList>
    </citation>
    <scope>NUCLEOTIDE SEQUENCE [LARGE SCALE GENOMIC DNA]</scope>
    <source>
        <strain evidence="5 6">Walvis Bay</strain>
    </source>
</reference>
<evidence type="ECO:0000259" key="4">
    <source>
        <dbReference type="PROSITE" id="PS51855"/>
    </source>
</evidence>
<dbReference type="Proteomes" id="UP000007844">
    <property type="component" value="Chromosome"/>
</dbReference>
<dbReference type="SMART" id="SM00851">
    <property type="entry name" value="MGS"/>
    <property type="match status" value="1"/>
</dbReference>
<name>F3YUW1_DESAF</name>
<feature type="binding site" evidence="2">
    <location>
        <position position="10"/>
    </location>
    <ligand>
        <name>substrate</name>
    </ligand>
</feature>
<feature type="active site" description="Proton donor/acceptor" evidence="2 3">
    <location>
        <position position="63"/>
    </location>
</feature>
<dbReference type="PROSITE" id="PS01335">
    <property type="entry name" value="METHYLGLYOXAL_SYNTH"/>
    <property type="match status" value="1"/>
</dbReference>
<keyword evidence="6" id="KW-1185">Reference proteome</keyword>
<proteinExistence type="inferred from homology"/>
<comment type="function">
    <text evidence="2">Catalyzes the formation of methylglyoxal from dihydroxyacetone phosphate.</text>
</comment>
<keyword evidence="2" id="KW-0456">Lyase</keyword>
<dbReference type="PROSITE" id="PS51855">
    <property type="entry name" value="MGS"/>
    <property type="match status" value="1"/>
</dbReference>
<dbReference type="STRING" id="690850.Desaf_0787"/>
<organism evidence="5 6">
    <name type="scientific">Desulfocurvibacter africanus subsp. africanus str. Walvis Bay</name>
    <dbReference type="NCBI Taxonomy" id="690850"/>
    <lineage>
        <taxon>Bacteria</taxon>
        <taxon>Pseudomonadati</taxon>
        <taxon>Thermodesulfobacteriota</taxon>
        <taxon>Desulfovibrionia</taxon>
        <taxon>Desulfovibrionales</taxon>
        <taxon>Desulfovibrionaceae</taxon>
        <taxon>Desulfocurvibacter</taxon>
    </lineage>
</organism>
<feature type="binding site" evidence="2">
    <location>
        <position position="14"/>
    </location>
    <ligand>
        <name>substrate</name>
    </ligand>
</feature>
<dbReference type="GO" id="GO:0005829">
    <property type="term" value="C:cytosol"/>
    <property type="evidence" value="ECO:0007669"/>
    <property type="project" value="TreeGrafter"/>
</dbReference>
<feature type="domain" description="MGS-like" evidence="4">
    <location>
        <begin position="1"/>
        <end position="144"/>
    </location>
</feature>
<dbReference type="PANTHER" id="PTHR30492:SF0">
    <property type="entry name" value="METHYLGLYOXAL SYNTHASE"/>
    <property type="match status" value="1"/>
</dbReference>
<feature type="binding site" evidence="2">
    <location>
        <begin position="36"/>
        <end position="39"/>
    </location>
    <ligand>
        <name>substrate</name>
    </ligand>
</feature>
<dbReference type="PANTHER" id="PTHR30492">
    <property type="entry name" value="METHYLGLYOXAL SYNTHASE"/>
    <property type="match status" value="1"/>
</dbReference>
<dbReference type="CDD" id="cd01422">
    <property type="entry name" value="MGS"/>
    <property type="match status" value="1"/>
</dbReference>
<dbReference type="SUPFAM" id="SSF52335">
    <property type="entry name" value="Methylglyoxal synthase-like"/>
    <property type="match status" value="1"/>
</dbReference>
<evidence type="ECO:0000313" key="6">
    <source>
        <dbReference type="Proteomes" id="UP000007844"/>
    </source>
</evidence>
<evidence type="ECO:0000256" key="1">
    <source>
        <dbReference type="ARBA" id="ARBA00006287"/>
    </source>
</evidence>
<dbReference type="GO" id="GO:0019242">
    <property type="term" value="P:methylglyoxal biosynthetic process"/>
    <property type="evidence" value="ECO:0007669"/>
    <property type="project" value="UniProtKB-UniRule"/>
</dbReference>
<dbReference type="HAMAP" id="MF_00549">
    <property type="entry name" value="Methylglyoxal_synth"/>
    <property type="match status" value="1"/>
</dbReference>
<feature type="binding site" evidence="2">
    <location>
        <position position="90"/>
    </location>
    <ligand>
        <name>substrate</name>
    </ligand>
</feature>
<protein>
    <recommendedName>
        <fullName evidence="2">Methylglyoxal synthase</fullName>
        <shortName evidence="2">MGS</shortName>
        <ecNumber evidence="2">4.2.3.3</ecNumber>
    </recommendedName>
</protein>
<dbReference type="PIRSF" id="PIRSF006614">
    <property type="entry name" value="Methylglyox_syn"/>
    <property type="match status" value="1"/>
</dbReference>
<evidence type="ECO:0000313" key="5">
    <source>
        <dbReference type="EMBL" id="EGJ49138.1"/>
    </source>
</evidence>
<dbReference type="Gene3D" id="3.40.50.1380">
    <property type="entry name" value="Methylglyoxal synthase-like domain"/>
    <property type="match status" value="1"/>
</dbReference>
<feature type="binding site" evidence="2">
    <location>
        <begin position="57"/>
        <end position="58"/>
    </location>
    <ligand>
        <name>substrate</name>
    </ligand>
</feature>
<dbReference type="InterPro" id="IPR018148">
    <property type="entry name" value="Methylglyoxal_synth_AS"/>
</dbReference>
<comment type="similarity">
    <text evidence="1 2">Belongs to the methylglyoxal synthase family.</text>
</comment>
<dbReference type="InterPro" id="IPR036914">
    <property type="entry name" value="MGS-like_dom_sf"/>
</dbReference>
<evidence type="ECO:0000256" key="2">
    <source>
        <dbReference type="HAMAP-Rule" id="MF_00549"/>
    </source>
</evidence>
<dbReference type="EC" id="4.2.3.3" evidence="2"/>
<accession>F3YUW1</accession>
<dbReference type="EMBL" id="CP003221">
    <property type="protein sequence ID" value="EGJ49138.1"/>
    <property type="molecule type" value="Genomic_DNA"/>
</dbReference>
<dbReference type="InterPro" id="IPR011607">
    <property type="entry name" value="MGS-like_dom"/>
</dbReference>
<comment type="catalytic activity">
    <reaction evidence="2">
        <text>dihydroxyacetone phosphate = methylglyoxal + phosphate</text>
        <dbReference type="Rhea" id="RHEA:17937"/>
        <dbReference type="ChEBI" id="CHEBI:17158"/>
        <dbReference type="ChEBI" id="CHEBI:43474"/>
        <dbReference type="ChEBI" id="CHEBI:57642"/>
        <dbReference type="EC" id="4.2.3.3"/>
    </reaction>
</comment>
<dbReference type="RefSeq" id="WP_014258971.1">
    <property type="nucleotide sequence ID" value="NC_016629.1"/>
</dbReference>
<gene>
    <name evidence="2" type="primary">mgsA</name>
    <name evidence="5" type="ORF">Desaf_0787</name>
</gene>
<dbReference type="eggNOG" id="COG1803">
    <property type="taxonomic scope" value="Bacteria"/>
</dbReference>
<dbReference type="KEGG" id="daf:Desaf_0787"/>
<dbReference type="HOGENOM" id="CLU_120420_1_0_7"/>
<sequence length="144" mass="15827">MPQFIGFVAHDACKDDLLAWVSTHKERFRDRRIVATGTTGGLLAKAFPELSVTQLLSGPLGGDAQLATMIAEDRLALLVFLIDPMSPQPHDVDVRTLLRMAVLHNVPAAFNIATADYLVESRLFGSAYKPGRRDFSEHLGRLKA</sequence>
<dbReference type="InterPro" id="IPR004363">
    <property type="entry name" value="Methylgl_synth"/>
</dbReference>
<dbReference type="AlphaFoldDB" id="F3YUW1"/>
<dbReference type="NCBIfam" id="NF003559">
    <property type="entry name" value="PRK05234.1"/>
    <property type="match status" value="1"/>
</dbReference>
<dbReference type="GO" id="GO:0008929">
    <property type="term" value="F:methylglyoxal synthase activity"/>
    <property type="evidence" value="ECO:0007669"/>
    <property type="project" value="UniProtKB-UniRule"/>
</dbReference>
<evidence type="ECO:0000256" key="3">
    <source>
        <dbReference type="PIRSR" id="PIRSR006614-1"/>
    </source>
</evidence>